<keyword evidence="4" id="KW-1185">Reference proteome</keyword>
<dbReference type="OrthoDB" id="9794397at2"/>
<dbReference type="Gene3D" id="3.40.50.2300">
    <property type="match status" value="1"/>
</dbReference>
<dbReference type="GO" id="GO:0006355">
    <property type="term" value="P:regulation of DNA-templated transcription"/>
    <property type="evidence" value="ECO:0007669"/>
    <property type="project" value="InterPro"/>
</dbReference>
<gene>
    <name evidence="3" type="ORF">CAL12_11475</name>
</gene>
<organism evidence="3 4">
    <name type="scientific">Bordetella genomosp. 8</name>
    <dbReference type="NCBI Taxonomy" id="1416806"/>
    <lineage>
        <taxon>Bacteria</taxon>
        <taxon>Pseudomonadati</taxon>
        <taxon>Pseudomonadota</taxon>
        <taxon>Betaproteobacteria</taxon>
        <taxon>Burkholderiales</taxon>
        <taxon>Alcaligenaceae</taxon>
        <taxon>Bordetella</taxon>
    </lineage>
</organism>
<dbReference type="SMART" id="SM00421">
    <property type="entry name" value="HTH_LUXR"/>
    <property type="match status" value="1"/>
</dbReference>
<dbReference type="InterPro" id="IPR000792">
    <property type="entry name" value="Tscrpt_reg_LuxR_C"/>
</dbReference>
<evidence type="ECO:0000259" key="2">
    <source>
        <dbReference type="PROSITE" id="PS50043"/>
    </source>
</evidence>
<accession>A0A1W6YK03</accession>
<evidence type="ECO:0000256" key="1">
    <source>
        <dbReference type="ARBA" id="ARBA00023125"/>
    </source>
</evidence>
<dbReference type="KEGG" id="bgv:CAL12_11475"/>
<dbReference type="Proteomes" id="UP000194151">
    <property type="component" value="Chromosome"/>
</dbReference>
<dbReference type="InterPro" id="IPR039420">
    <property type="entry name" value="WalR-like"/>
</dbReference>
<evidence type="ECO:0000313" key="3">
    <source>
        <dbReference type="EMBL" id="ARP81368.1"/>
    </source>
</evidence>
<evidence type="ECO:0000313" key="4">
    <source>
        <dbReference type="Proteomes" id="UP000194151"/>
    </source>
</evidence>
<dbReference type="PROSITE" id="PS50043">
    <property type="entry name" value="HTH_LUXR_2"/>
    <property type="match status" value="1"/>
</dbReference>
<reference evidence="3 4" key="1">
    <citation type="submission" date="2017-05" db="EMBL/GenBank/DDBJ databases">
        <title>Complete and WGS of Bordetella genogroups.</title>
        <authorList>
            <person name="Spilker T."/>
            <person name="LiPuma J."/>
        </authorList>
    </citation>
    <scope>NUCLEOTIDE SEQUENCE [LARGE SCALE GENOMIC DNA]</scope>
    <source>
        <strain evidence="3 4">AU19157</strain>
    </source>
</reference>
<protein>
    <submittedName>
        <fullName evidence="3">Helix-turn-helix transcriptional regulator</fullName>
    </submittedName>
</protein>
<dbReference type="PROSITE" id="PS00622">
    <property type="entry name" value="HTH_LUXR_1"/>
    <property type="match status" value="1"/>
</dbReference>
<name>A0A1W6YK03_9BORD</name>
<sequence>MHVAPVLFVTHDDLLWKHWSGLDARRWLPARGRALTDLARWREQGRSLVVVDADLPKLPAWTSEQWTGAIVGLRTVVASAKPHDEQGTKVLASGAVGYCHAYAPASLMNQVLEVVDAGEIWMGRSLVTRLLRLVENRAGGGKEEWHANALTEREGVVARRAAVGEANVEIAAALGITERTVKAHLSSVFEKLGVSDRLQLALKVHGISR</sequence>
<keyword evidence="1" id="KW-0238">DNA-binding</keyword>
<dbReference type="SUPFAM" id="SSF46894">
    <property type="entry name" value="C-terminal effector domain of the bipartite response regulators"/>
    <property type="match status" value="1"/>
</dbReference>
<dbReference type="PRINTS" id="PR00038">
    <property type="entry name" value="HTHLUXR"/>
</dbReference>
<dbReference type="CDD" id="cd06170">
    <property type="entry name" value="LuxR_C_like"/>
    <property type="match status" value="1"/>
</dbReference>
<dbReference type="GO" id="GO:0003677">
    <property type="term" value="F:DNA binding"/>
    <property type="evidence" value="ECO:0007669"/>
    <property type="project" value="UniProtKB-KW"/>
</dbReference>
<dbReference type="STRING" id="1416806.CAL12_11475"/>
<dbReference type="AlphaFoldDB" id="A0A1W6YK03"/>
<proteinExistence type="predicted"/>
<dbReference type="EMBL" id="CP021108">
    <property type="protein sequence ID" value="ARP81368.1"/>
    <property type="molecule type" value="Genomic_DNA"/>
</dbReference>
<feature type="domain" description="HTH luxR-type" evidence="2">
    <location>
        <begin position="143"/>
        <end position="208"/>
    </location>
</feature>
<dbReference type="PANTHER" id="PTHR43214">
    <property type="entry name" value="TWO-COMPONENT RESPONSE REGULATOR"/>
    <property type="match status" value="1"/>
</dbReference>
<dbReference type="InterPro" id="IPR016032">
    <property type="entry name" value="Sig_transdc_resp-reg_C-effctor"/>
</dbReference>
<dbReference type="Pfam" id="PF00196">
    <property type="entry name" value="GerE"/>
    <property type="match status" value="1"/>
</dbReference>
<dbReference type="RefSeq" id="WP_086064563.1">
    <property type="nucleotide sequence ID" value="NZ_CP021108.1"/>
</dbReference>